<evidence type="ECO:0000313" key="5">
    <source>
        <dbReference type="Proteomes" id="UP000743001"/>
    </source>
</evidence>
<dbReference type="Pfam" id="PF08360">
    <property type="entry name" value="TetR_C_5"/>
    <property type="match status" value="1"/>
</dbReference>
<name>A0ABS6FSD1_9BACL</name>
<feature type="domain" description="HTH tetR-type" evidence="3">
    <location>
        <begin position="9"/>
        <end position="69"/>
    </location>
</feature>
<organism evidence="4 5">
    <name type="scientific">Paenibacillus brevis</name>
    <dbReference type="NCBI Taxonomy" id="2841508"/>
    <lineage>
        <taxon>Bacteria</taxon>
        <taxon>Bacillati</taxon>
        <taxon>Bacillota</taxon>
        <taxon>Bacilli</taxon>
        <taxon>Bacillales</taxon>
        <taxon>Paenibacillaceae</taxon>
        <taxon>Paenibacillus</taxon>
    </lineage>
</organism>
<dbReference type="PANTHER" id="PTHR30055:SF211">
    <property type="entry name" value="TRANSCRIPTIONAL REGULATOR, TETR FAMILY"/>
    <property type="match status" value="1"/>
</dbReference>
<protein>
    <submittedName>
        <fullName evidence="4">TetR/AcrR family transcriptional regulator</fullName>
    </submittedName>
</protein>
<keyword evidence="1 2" id="KW-0238">DNA-binding</keyword>
<dbReference type="PANTHER" id="PTHR30055">
    <property type="entry name" value="HTH-TYPE TRANSCRIPTIONAL REGULATOR RUTR"/>
    <property type="match status" value="1"/>
</dbReference>
<reference evidence="4 5" key="1">
    <citation type="submission" date="2021-06" db="EMBL/GenBank/DDBJ databases">
        <authorList>
            <person name="Sun Q."/>
            <person name="Li D."/>
        </authorList>
    </citation>
    <scope>NUCLEOTIDE SEQUENCE [LARGE SCALE GENOMIC DNA]</scope>
    <source>
        <strain evidence="4 5">MSJ-6</strain>
    </source>
</reference>
<gene>
    <name evidence="4" type="ORF">KQJ23_13525</name>
</gene>
<dbReference type="InterPro" id="IPR050109">
    <property type="entry name" value="HTH-type_TetR-like_transc_reg"/>
</dbReference>
<dbReference type="Proteomes" id="UP000743001">
    <property type="component" value="Unassembled WGS sequence"/>
</dbReference>
<keyword evidence="5" id="KW-1185">Reference proteome</keyword>
<accession>A0ABS6FSD1</accession>
<evidence type="ECO:0000256" key="2">
    <source>
        <dbReference type="PROSITE-ProRule" id="PRU00335"/>
    </source>
</evidence>
<dbReference type="InterPro" id="IPR023772">
    <property type="entry name" value="DNA-bd_HTH_TetR-type_CS"/>
</dbReference>
<proteinExistence type="predicted"/>
<dbReference type="EMBL" id="JAHLQJ010000011">
    <property type="protein sequence ID" value="MBU5672851.1"/>
    <property type="molecule type" value="Genomic_DNA"/>
</dbReference>
<dbReference type="RefSeq" id="WP_216479430.1">
    <property type="nucleotide sequence ID" value="NZ_JAHLQJ010000011.1"/>
</dbReference>
<sequence length="197" mass="22648">MTKYTDHGEQTKRNIASKAKKLFELKGYSATTMDEIRLLSGSSKGSIYHHFKNKESLFLYILELSMLEWTGKWQEIEKPLSTAREKLYRLAEHYAQDFRNPLLRAAEEFSGSQNGDREILDKLQTLTSMHYPIFERLLEEGIRSGEFRPIPLEDLTLIVHGLVVGLGISSYDTYKGERIVGLYRTAIDLLLQGIAMQ</sequence>
<evidence type="ECO:0000256" key="1">
    <source>
        <dbReference type="ARBA" id="ARBA00023125"/>
    </source>
</evidence>
<dbReference type="InterPro" id="IPR001647">
    <property type="entry name" value="HTH_TetR"/>
</dbReference>
<evidence type="ECO:0000313" key="4">
    <source>
        <dbReference type="EMBL" id="MBU5672851.1"/>
    </source>
</evidence>
<comment type="caution">
    <text evidence="4">The sequence shown here is derived from an EMBL/GenBank/DDBJ whole genome shotgun (WGS) entry which is preliminary data.</text>
</comment>
<dbReference type="PROSITE" id="PS50977">
    <property type="entry name" value="HTH_TETR_2"/>
    <property type="match status" value="1"/>
</dbReference>
<dbReference type="PROSITE" id="PS01081">
    <property type="entry name" value="HTH_TETR_1"/>
    <property type="match status" value="1"/>
</dbReference>
<dbReference type="Pfam" id="PF00440">
    <property type="entry name" value="TetR_N"/>
    <property type="match status" value="1"/>
</dbReference>
<feature type="DNA-binding region" description="H-T-H motif" evidence="2">
    <location>
        <begin position="32"/>
        <end position="51"/>
    </location>
</feature>
<evidence type="ECO:0000259" key="3">
    <source>
        <dbReference type="PROSITE" id="PS50977"/>
    </source>
</evidence>
<dbReference type="InterPro" id="IPR013571">
    <property type="entry name" value="Tscrpt_reg_QacR_C"/>
</dbReference>